<accession>A0A7S1Q0D6</accession>
<reference evidence="1" key="1">
    <citation type="submission" date="2021-01" db="EMBL/GenBank/DDBJ databases">
        <authorList>
            <person name="Corre E."/>
            <person name="Pelletier E."/>
            <person name="Niang G."/>
            <person name="Scheremetjew M."/>
            <person name="Finn R."/>
            <person name="Kale V."/>
            <person name="Holt S."/>
            <person name="Cochrane G."/>
            <person name="Meng A."/>
            <person name="Brown T."/>
            <person name="Cohen L."/>
        </authorList>
    </citation>
    <scope>NUCLEOTIDE SEQUENCE</scope>
    <source>
        <strain evidence="1">OF101</strain>
    </source>
</reference>
<protein>
    <submittedName>
        <fullName evidence="1">Uncharacterized protein</fullName>
    </submittedName>
</protein>
<proteinExistence type="predicted"/>
<sequence length="319" mass="34513">MGDSSSKAALAVQDSPSCSGLKSVVSAPLDAFLQPERFWELYEKQARAGFTMSYMGSLTGGGVTSHDCKDLEDGSFEISDVVNGGMFGGGEMKLLMRHTFDKEKKEWSTKMFDKSFDDGELKETIHIKELSSPFRVEAWADVNAQRIGDAGVAAIETSLLGEVLKRAGKDGAIVCKESAEASDGKTCALSEALDASITPDQFWTLYIGFVKEGLQKPGLKEHKCEDIGDGNFVVVDTFDTGLVTHEKFVFDAAKDTLVSCTHENDATMSEASCIDSYHTKVLRDPLRVEFWKEVTPGRKTATNMVGVLGGGIDSCLNAA</sequence>
<evidence type="ECO:0000313" key="1">
    <source>
        <dbReference type="EMBL" id="CAD9111524.1"/>
    </source>
</evidence>
<dbReference type="EMBL" id="HBGE01021020">
    <property type="protein sequence ID" value="CAD9111524.1"/>
    <property type="molecule type" value="Transcribed_RNA"/>
</dbReference>
<gene>
    <name evidence="1" type="ORF">ACAT0790_LOCUS12676</name>
</gene>
<name>A0A7S1Q0D6_ALECA</name>
<dbReference type="AlphaFoldDB" id="A0A7S1Q0D6"/>
<organism evidence="1">
    <name type="scientific">Alexandrium catenella</name>
    <name type="common">Red tide dinoflagellate</name>
    <name type="synonym">Gonyaulax catenella</name>
    <dbReference type="NCBI Taxonomy" id="2925"/>
    <lineage>
        <taxon>Eukaryota</taxon>
        <taxon>Sar</taxon>
        <taxon>Alveolata</taxon>
        <taxon>Dinophyceae</taxon>
        <taxon>Gonyaulacales</taxon>
        <taxon>Pyrocystaceae</taxon>
        <taxon>Alexandrium</taxon>
    </lineage>
</organism>